<dbReference type="InterPro" id="IPR003660">
    <property type="entry name" value="HAMP_dom"/>
</dbReference>
<dbReference type="EMBL" id="JBIRYO010000006">
    <property type="protein sequence ID" value="MFI2474105.1"/>
    <property type="molecule type" value="Genomic_DNA"/>
</dbReference>
<evidence type="ECO:0000256" key="4">
    <source>
        <dbReference type="ARBA" id="ARBA00022553"/>
    </source>
</evidence>
<dbReference type="InterPro" id="IPR003594">
    <property type="entry name" value="HATPase_dom"/>
</dbReference>
<dbReference type="Gene3D" id="6.10.340.10">
    <property type="match status" value="1"/>
</dbReference>
<keyword evidence="13" id="KW-0472">Membrane</keyword>
<evidence type="ECO:0000256" key="6">
    <source>
        <dbReference type="ARBA" id="ARBA00022692"/>
    </source>
</evidence>
<evidence type="ECO:0000256" key="12">
    <source>
        <dbReference type="SAM" id="MobiDB-lite"/>
    </source>
</evidence>
<feature type="region of interest" description="Disordered" evidence="12">
    <location>
        <begin position="616"/>
        <end position="644"/>
    </location>
</feature>
<reference evidence="15 16" key="1">
    <citation type="submission" date="2024-10" db="EMBL/GenBank/DDBJ databases">
        <title>The Natural Products Discovery Center: Release of the First 8490 Sequenced Strains for Exploring Actinobacteria Biosynthetic Diversity.</title>
        <authorList>
            <person name="Kalkreuter E."/>
            <person name="Kautsar S.A."/>
            <person name="Yang D."/>
            <person name="Bader C.D."/>
            <person name="Teijaro C.N."/>
            <person name="Fluegel L."/>
            <person name="Davis C.M."/>
            <person name="Simpson J.R."/>
            <person name="Lauterbach L."/>
            <person name="Steele A.D."/>
            <person name="Gui C."/>
            <person name="Meng S."/>
            <person name="Li G."/>
            <person name="Viehrig K."/>
            <person name="Ye F."/>
            <person name="Su P."/>
            <person name="Kiefer A.F."/>
            <person name="Nichols A."/>
            <person name="Cepeda A.J."/>
            <person name="Yan W."/>
            <person name="Fan B."/>
            <person name="Jiang Y."/>
            <person name="Adhikari A."/>
            <person name="Zheng C.-J."/>
            <person name="Schuster L."/>
            <person name="Cowan T.M."/>
            <person name="Smanski M.J."/>
            <person name="Chevrette M.G."/>
            <person name="De Carvalho L.P.S."/>
            <person name="Shen B."/>
        </authorList>
    </citation>
    <scope>NUCLEOTIDE SEQUENCE [LARGE SCALE GENOMIC DNA]</scope>
    <source>
        <strain evidence="15 16">NPDC019275</strain>
    </source>
</reference>
<protein>
    <recommendedName>
        <fullName evidence="3">histidine kinase</fullName>
        <ecNumber evidence="3">2.7.13.3</ecNumber>
    </recommendedName>
</protein>
<keyword evidence="11" id="KW-0902">Two-component regulatory system</keyword>
<keyword evidence="6 13" id="KW-0812">Transmembrane</keyword>
<dbReference type="InterPro" id="IPR036890">
    <property type="entry name" value="HATPase_C_sf"/>
</dbReference>
<keyword evidence="7" id="KW-0547">Nucleotide-binding</keyword>
<evidence type="ECO:0000256" key="13">
    <source>
        <dbReference type="SAM" id="Phobius"/>
    </source>
</evidence>
<keyword evidence="9 15" id="KW-0067">ATP-binding</keyword>
<dbReference type="PANTHER" id="PTHR44936:SF9">
    <property type="entry name" value="SENSOR PROTEIN CREC"/>
    <property type="match status" value="1"/>
</dbReference>
<proteinExistence type="predicted"/>
<feature type="compositionally biased region" description="Pro residues" evidence="12">
    <location>
        <begin position="720"/>
        <end position="730"/>
    </location>
</feature>
<dbReference type="Proteomes" id="UP001611415">
    <property type="component" value="Unassembled WGS sequence"/>
</dbReference>
<evidence type="ECO:0000256" key="9">
    <source>
        <dbReference type="ARBA" id="ARBA00022840"/>
    </source>
</evidence>
<name>A0ABW7WZ40_9NOCA</name>
<evidence type="ECO:0000256" key="5">
    <source>
        <dbReference type="ARBA" id="ARBA00022679"/>
    </source>
</evidence>
<dbReference type="InterPro" id="IPR005467">
    <property type="entry name" value="His_kinase_dom"/>
</dbReference>
<accession>A0ABW7WZ40</accession>
<dbReference type="Pfam" id="PF02518">
    <property type="entry name" value="HATPase_c"/>
    <property type="match status" value="1"/>
</dbReference>
<feature type="region of interest" description="Disordered" evidence="12">
    <location>
        <begin position="688"/>
        <end position="732"/>
    </location>
</feature>
<keyword evidence="8" id="KW-0418">Kinase</keyword>
<evidence type="ECO:0000256" key="7">
    <source>
        <dbReference type="ARBA" id="ARBA00022741"/>
    </source>
</evidence>
<evidence type="ECO:0000313" key="16">
    <source>
        <dbReference type="Proteomes" id="UP001611415"/>
    </source>
</evidence>
<gene>
    <name evidence="15" type="ORF">ACH49W_12085</name>
</gene>
<evidence type="ECO:0000256" key="3">
    <source>
        <dbReference type="ARBA" id="ARBA00012438"/>
    </source>
</evidence>
<dbReference type="RefSeq" id="WP_357401236.1">
    <property type="nucleotide sequence ID" value="NZ_JBEYCD010000002.1"/>
</dbReference>
<dbReference type="GO" id="GO:0005524">
    <property type="term" value="F:ATP binding"/>
    <property type="evidence" value="ECO:0007669"/>
    <property type="project" value="UniProtKB-KW"/>
</dbReference>
<sequence>MDAAPRSRQFRLSNWSVTRKVGIVLLLPVVLASTFAVLRINDELNTIGDLDAATDQARIIRPMLGFASATEQLAVSTATTWEDHTTDADLDRIAGRFDQAAADLQTALRSTGAPTDVVNELDAALTAGRAMRNGLRNSSPVAIGQQADEVAARIGNAIARSTSLEEITIQRYFLQLGVTTNARRLHTQQYLLIGSPGADRNPAVRPTVLITAGGELVLLAQFAQLQPSSALNASVLIDAVNVRLGAFSQNLGDPASSQPVIDSLRTSATAYDQTTLNLVDTIDARLADRTAEVRGIVLRDIAIVVATLLAGLALALAVARSLVVPIRRLRHGALQVAHVDLPNELEVVRSGEATPEPTRVDVHTTEEIGQLARAVDDIHGAALHLAAEQARLRLQIGSMFETLSRRSQSLVEQQLTLIEELEHDEDDSERLQSLFRLDHLATRMRRNGDNLLVLAGTALRRGHLPPVPLSDMLWSAVSQVEDYQRVEIGSAPDGIVPGEPAVDVEHLLAELIDNALRYSPPTTPVAVSVARAVDGGYLIEIIDRGLGMSAEDLQTVNEHLASGGEVTVETARRMGLFVVGRLAKRHNITVNLRRTSAMAQQPGITASVHLPGTLVSPVPISDKAPQLSAPQPQDNAPEPTVAPPRMLVPVPSLALPEHTSSFEMSTGLPQRRPAIRVATPADRATPVIDAETTDPGRGGPLPMRMRNENGAPRSAEPRALPAPAPAPAAPEEPAHVDVWAETATYEVPEPAALANAAQATITGLRPVNPESPTPIYQRMVSEWLVEPASAGSENEDGAWTSPADVGWAAAAEASNPTNSGRTSGGLPIRQPGAQLVPGGLAPTNESNTRNPDEIRNSLTRHLSGVRSGRADAQYNDGGLA</sequence>
<dbReference type="PROSITE" id="PS50109">
    <property type="entry name" value="HIS_KIN"/>
    <property type="match status" value="1"/>
</dbReference>
<dbReference type="CDD" id="cd06225">
    <property type="entry name" value="HAMP"/>
    <property type="match status" value="1"/>
</dbReference>
<keyword evidence="5" id="KW-0808">Transferase</keyword>
<evidence type="ECO:0000256" key="11">
    <source>
        <dbReference type="ARBA" id="ARBA00023012"/>
    </source>
</evidence>
<organism evidence="15 16">
    <name type="scientific">Nocardia xishanensis</name>
    <dbReference type="NCBI Taxonomy" id="238964"/>
    <lineage>
        <taxon>Bacteria</taxon>
        <taxon>Bacillati</taxon>
        <taxon>Actinomycetota</taxon>
        <taxon>Actinomycetes</taxon>
        <taxon>Mycobacteriales</taxon>
        <taxon>Nocardiaceae</taxon>
        <taxon>Nocardia</taxon>
    </lineage>
</organism>
<dbReference type="EC" id="2.7.13.3" evidence="3"/>
<evidence type="ECO:0000256" key="10">
    <source>
        <dbReference type="ARBA" id="ARBA00022989"/>
    </source>
</evidence>
<feature type="region of interest" description="Disordered" evidence="12">
    <location>
        <begin position="811"/>
        <end position="880"/>
    </location>
</feature>
<dbReference type="PANTHER" id="PTHR44936">
    <property type="entry name" value="SENSOR PROTEIN CREC"/>
    <property type="match status" value="1"/>
</dbReference>
<dbReference type="Gene3D" id="3.30.565.10">
    <property type="entry name" value="Histidine kinase-like ATPase, C-terminal domain"/>
    <property type="match status" value="1"/>
</dbReference>
<evidence type="ECO:0000256" key="8">
    <source>
        <dbReference type="ARBA" id="ARBA00022777"/>
    </source>
</evidence>
<keyword evidence="4" id="KW-0597">Phosphoprotein</keyword>
<evidence type="ECO:0000313" key="15">
    <source>
        <dbReference type="EMBL" id="MFI2474105.1"/>
    </source>
</evidence>
<feature type="domain" description="Histidine kinase" evidence="14">
    <location>
        <begin position="504"/>
        <end position="614"/>
    </location>
</feature>
<dbReference type="SMART" id="SM00387">
    <property type="entry name" value="HATPase_c"/>
    <property type="match status" value="1"/>
</dbReference>
<evidence type="ECO:0000256" key="2">
    <source>
        <dbReference type="ARBA" id="ARBA00004370"/>
    </source>
</evidence>
<keyword evidence="16" id="KW-1185">Reference proteome</keyword>
<dbReference type="InterPro" id="IPR050980">
    <property type="entry name" value="2C_sensor_his_kinase"/>
</dbReference>
<dbReference type="SMART" id="SM00304">
    <property type="entry name" value="HAMP"/>
    <property type="match status" value="2"/>
</dbReference>
<evidence type="ECO:0000256" key="1">
    <source>
        <dbReference type="ARBA" id="ARBA00000085"/>
    </source>
</evidence>
<comment type="subcellular location">
    <subcellularLocation>
        <location evidence="2">Membrane</location>
    </subcellularLocation>
</comment>
<keyword evidence="10 13" id="KW-1133">Transmembrane helix</keyword>
<comment type="catalytic activity">
    <reaction evidence="1">
        <text>ATP + protein L-histidine = ADP + protein N-phospho-L-histidine.</text>
        <dbReference type="EC" id="2.7.13.3"/>
    </reaction>
</comment>
<evidence type="ECO:0000259" key="14">
    <source>
        <dbReference type="PROSITE" id="PS50109"/>
    </source>
</evidence>
<comment type="caution">
    <text evidence="15">The sequence shown here is derived from an EMBL/GenBank/DDBJ whole genome shotgun (WGS) entry which is preliminary data.</text>
</comment>
<feature type="transmembrane region" description="Helical" evidence="13">
    <location>
        <begin position="21"/>
        <end position="40"/>
    </location>
</feature>
<dbReference type="SUPFAM" id="SSF55874">
    <property type="entry name" value="ATPase domain of HSP90 chaperone/DNA topoisomerase II/histidine kinase"/>
    <property type="match status" value="1"/>
</dbReference>